<protein>
    <recommendedName>
        <fullName evidence="2">Doublecortin domain-containing protein</fullName>
    </recommendedName>
</protein>
<dbReference type="PANTHER" id="PTHR23004:SF11">
    <property type="entry name" value="PROTEIN RPI-1"/>
    <property type="match status" value="1"/>
</dbReference>
<evidence type="ECO:0000313" key="4">
    <source>
        <dbReference type="EMBL" id="TPX38407.1"/>
    </source>
</evidence>
<dbReference type="Gene3D" id="3.10.20.230">
    <property type="entry name" value="Doublecortin domain"/>
    <property type="match status" value="3"/>
</dbReference>
<dbReference type="GO" id="GO:0035556">
    <property type="term" value="P:intracellular signal transduction"/>
    <property type="evidence" value="ECO:0007669"/>
    <property type="project" value="InterPro"/>
</dbReference>
<feature type="domain" description="Doublecortin" evidence="2">
    <location>
        <begin position="289"/>
        <end position="370"/>
    </location>
</feature>
<dbReference type="Pfam" id="PF03607">
    <property type="entry name" value="DCX"/>
    <property type="match status" value="2"/>
</dbReference>
<proteinExistence type="predicted"/>
<dbReference type="CDD" id="cd01617">
    <property type="entry name" value="DCX"/>
    <property type="match status" value="1"/>
</dbReference>
<keyword evidence="5" id="KW-1185">Reference proteome</keyword>
<reference evidence="5 6" key="1">
    <citation type="journal article" date="2019" name="Sci. Rep.">
        <title>Comparative genomics of chytrid fungi reveal insights into the obligate biotrophic and pathogenic lifestyle of Synchytrium endobioticum.</title>
        <authorList>
            <person name="van de Vossenberg B.T.L.H."/>
            <person name="Warris S."/>
            <person name="Nguyen H.D.T."/>
            <person name="van Gent-Pelzer M.P.E."/>
            <person name="Joly D.L."/>
            <person name="van de Geest H.C."/>
            <person name="Bonants P.J.M."/>
            <person name="Smith D.S."/>
            <person name="Levesque C.A."/>
            <person name="van der Lee T.A.J."/>
        </authorList>
    </citation>
    <scope>NUCLEOTIDE SEQUENCE [LARGE SCALE GENOMIC DNA]</scope>
    <source>
        <strain evidence="3 6">LEV6574</strain>
        <strain evidence="4 5">MB42</strain>
    </source>
</reference>
<feature type="region of interest" description="Disordered" evidence="1">
    <location>
        <begin position="592"/>
        <end position="619"/>
    </location>
</feature>
<feature type="domain" description="Doublecortin" evidence="2">
    <location>
        <begin position="160"/>
        <end position="243"/>
    </location>
</feature>
<dbReference type="Proteomes" id="UP000320475">
    <property type="component" value="Unassembled WGS sequence"/>
</dbReference>
<feature type="compositionally biased region" description="Basic and acidic residues" evidence="1">
    <location>
        <begin position="609"/>
        <end position="619"/>
    </location>
</feature>
<dbReference type="InterPro" id="IPR003533">
    <property type="entry name" value="Doublecortin_dom"/>
</dbReference>
<feature type="domain" description="Doublecortin" evidence="2">
    <location>
        <begin position="13"/>
        <end position="95"/>
    </location>
</feature>
<evidence type="ECO:0000313" key="5">
    <source>
        <dbReference type="Proteomes" id="UP000317494"/>
    </source>
</evidence>
<dbReference type="SUPFAM" id="SSF89837">
    <property type="entry name" value="Doublecortin (DC)"/>
    <property type="match status" value="3"/>
</dbReference>
<feature type="compositionally biased region" description="Basic and acidic residues" evidence="1">
    <location>
        <begin position="421"/>
        <end position="440"/>
    </location>
</feature>
<feature type="compositionally biased region" description="Polar residues" evidence="1">
    <location>
        <begin position="253"/>
        <end position="273"/>
    </location>
</feature>
<dbReference type="EMBL" id="QEAM01000627">
    <property type="protein sequence ID" value="TPX37899.1"/>
    <property type="molecule type" value="Genomic_DNA"/>
</dbReference>
<evidence type="ECO:0000313" key="3">
    <source>
        <dbReference type="EMBL" id="TPX37899.1"/>
    </source>
</evidence>
<comment type="caution">
    <text evidence="3">The sequence shown here is derived from an EMBL/GenBank/DDBJ whole genome shotgun (WGS) entry which is preliminary data.</text>
</comment>
<dbReference type="PANTHER" id="PTHR23004">
    <property type="entry name" value="DOUBLECORTIN DOMAIN CONTAINING 2"/>
    <property type="match status" value="1"/>
</dbReference>
<evidence type="ECO:0000256" key="1">
    <source>
        <dbReference type="SAM" id="MobiDB-lite"/>
    </source>
</evidence>
<dbReference type="EMBL" id="QEAN01000403">
    <property type="protein sequence ID" value="TPX38407.1"/>
    <property type="molecule type" value="Genomic_DNA"/>
</dbReference>
<organism evidence="3 6">
    <name type="scientific">Synchytrium endobioticum</name>
    <dbReference type="NCBI Taxonomy" id="286115"/>
    <lineage>
        <taxon>Eukaryota</taxon>
        <taxon>Fungi</taxon>
        <taxon>Fungi incertae sedis</taxon>
        <taxon>Chytridiomycota</taxon>
        <taxon>Chytridiomycota incertae sedis</taxon>
        <taxon>Chytridiomycetes</taxon>
        <taxon>Synchytriales</taxon>
        <taxon>Synchytriaceae</taxon>
        <taxon>Synchytrium</taxon>
    </lineage>
</organism>
<feature type="region of interest" description="Disordered" evidence="1">
    <location>
        <begin position="530"/>
        <end position="574"/>
    </location>
</feature>
<evidence type="ECO:0000259" key="2">
    <source>
        <dbReference type="PROSITE" id="PS50309"/>
    </source>
</evidence>
<dbReference type="GO" id="GO:0005815">
    <property type="term" value="C:microtubule organizing center"/>
    <property type="evidence" value="ECO:0007669"/>
    <property type="project" value="TreeGrafter"/>
</dbReference>
<dbReference type="STRING" id="286115.A0A507CFF1"/>
<dbReference type="VEuPathDB" id="FungiDB:SeMB42_g06758"/>
<dbReference type="SMART" id="SM00537">
    <property type="entry name" value="DCX"/>
    <property type="match status" value="3"/>
</dbReference>
<feature type="compositionally biased region" description="Polar residues" evidence="1">
    <location>
        <begin position="530"/>
        <end position="545"/>
    </location>
</feature>
<accession>A0A507CFF1</accession>
<sequence length="619" mass="67498">MAHTLPPDMFHSPRIRIFRNGDSFYSGKQLVASTRVYRNWEQFLQATSHELNLQKGAIRRIYTIDGQPVYSLADLTDGALYVAAPNEPYKTAQYPIHDVSHSGGESGERSPVNQHPHWAMVGGRNVVRLNPGAYQRQSQQQLTKTDGKEIPIFTQTSKGYRVQILVNGDSKKAAVKSVLNWRNCRSWDMLLKTITMIMPVTSAPVRKLYDLETTKRVKNLQGLHDGQILIASARDSLKMVEYHILGPPNMSGSASANMRNGGASSVSPTSTGAGNFPVTPSADKSQPPKVVSFFPNGDSYHTGWIVAVKPSRFPNLRRLLEHLEHLTHDHVLRIYATETGHRIRDVSELEHNHGYAIATADDPFISVRYNINRERTRAPSAGGFSGYSLHNPFMKVIKANHRRTAESRAGTGGASSLSSKRPSDDKKQSHDLTPSPKDEGPSQAIKAMNSALAKAVHATTQPGSMQKAAPATGIEEDSLARFADARDTKVEEVYGQDAPTRILKSNAAPINDAANAPIQARHIKIQEVTSGKNGSKTALNMGSNESLKERGTSVKQEMISGKSGSKAALNMGSNESLKGGAKLANANIKQRMAEARAKGTSSSQDELDGNVKEKEQTGV</sequence>
<gene>
    <name evidence="3" type="ORF">SeLEV6574_g07833</name>
    <name evidence="4" type="ORF">SeMB42_g06758</name>
</gene>
<dbReference type="InterPro" id="IPR036572">
    <property type="entry name" value="Doublecortin_dom_sf"/>
</dbReference>
<dbReference type="PROSITE" id="PS50309">
    <property type="entry name" value="DC"/>
    <property type="match status" value="3"/>
</dbReference>
<dbReference type="AlphaFoldDB" id="A0A507CFF1"/>
<dbReference type="GO" id="GO:0005874">
    <property type="term" value="C:microtubule"/>
    <property type="evidence" value="ECO:0007669"/>
    <property type="project" value="TreeGrafter"/>
</dbReference>
<feature type="region of interest" description="Disordered" evidence="1">
    <location>
        <begin position="401"/>
        <end position="473"/>
    </location>
</feature>
<feature type="region of interest" description="Disordered" evidence="1">
    <location>
        <begin position="253"/>
        <end position="289"/>
    </location>
</feature>
<evidence type="ECO:0000313" key="6">
    <source>
        <dbReference type="Proteomes" id="UP000320475"/>
    </source>
</evidence>
<dbReference type="Proteomes" id="UP000317494">
    <property type="component" value="Unassembled WGS sequence"/>
</dbReference>
<name>A0A507CFF1_9FUNG</name>
<dbReference type="OrthoDB" id="1738954at2759"/>